<keyword evidence="12 24" id="KW-0418">Kinase</keyword>
<feature type="transmembrane region" description="Helical" evidence="24">
    <location>
        <begin position="36"/>
        <end position="54"/>
    </location>
</feature>
<reference evidence="25 26" key="1">
    <citation type="journal article" date="2004" name="Proc. Natl. Acad. Sci. U.S.A.">
        <title>Genome sequence of the deep-sea gamma-proteobacterium Idiomarina loihiensis reveals amino acid fermentation as a source of carbon and energy.</title>
        <authorList>
            <person name="Hou S."/>
            <person name="Saw J.H."/>
            <person name="Lee K.S."/>
            <person name="Freitas T.A."/>
            <person name="Belisle C."/>
            <person name="Kawarabayasi Y."/>
            <person name="Donachie S.P."/>
            <person name="Pikina A."/>
            <person name="Galperin M.Y."/>
            <person name="Koonin E.V."/>
            <person name="Makarova K.S."/>
            <person name="Omelchenko M.V."/>
            <person name="Sorokin A."/>
            <person name="Wolf Y.I."/>
            <person name="Li Q.X."/>
            <person name="Keum Y.S."/>
            <person name="Campbell S."/>
            <person name="Denery J."/>
            <person name="Aizawa S."/>
            <person name="Shibata S."/>
            <person name="Malahoff A."/>
            <person name="Alam M."/>
        </authorList>
    </citation>
    <scope>NUCLEOTIDE SEQUENCE [LARGE SCALE GENOMIC DNA]</scope>
    <source>
        <strain evidence="26">ATCC BAA-735 / DSM 15497 / L2-TR</strain>
    </source>
</reference>
<evidence type="ECO:0000256" key="22">
    <source>
        <dbReference type="PIRSR" id="PIRSR600829-3"/>
    </source>
</evidence>
<feature type="binding site" evidence="21">
    <location>
        <begin position="31"/>
        <end position="35"/>
    </location>
    <ligand>
        <name>substrate</name>
    </ligand>
</feature>
<evidence type="ECO:0000256" key="15">
    <source>
        <dbReference type="ARBA" id="ARBA00022989"/>
    </source>
</evidence>
<evidence type="ECO:0000256" key="24">
    <source>
        <dbReference type="RuleBase" id="RU363065"/>
    </source>
</evidence>
<evidence type="ECO:0000256" key="11">
    <source>
        <dbReference type="ARBA" id="ARBA00022741"/>
    </source>
</evidence>
<evidence type="ECO:0000256" key="9">
    <source>
        <dbReference type="ARBA" id="ARBA00022692"/>
    </source>
</evidence>
<comment type="cofactor">
    <cofactor evidence="23">
        <name>Mg(2+)</name>
        <dbReference type="ChEBI" id="CHEBI:18420"/>
    </cofactor>
    <text evidence="23">Mn(2+), Zn(2+), Cd(2+) and Co(2+) support activity to lesser extents.</text>
</comment>
<dbReference type="GO" id="GO:0004143">
    <property type="term" value="F:ATP-dependent diacylglycerol kinase activity"/>
    <property type="evidence" value="ECO:0007669"/>
    <property type="project" value="UniProtKB-EC"/>
</dbReference>
<keyword evidence="10 23" id="KW-0479">Metal-binding</keyword>
<feature type="binding site" evidence="21">
    <location>
        <position position="56"/>
    </location>
    <ligand>
        <name>substrate</name>
    </ligand>
</feature>
<feature type="active site" description="Proton acceptor" evidence="20">
    <location>
        <position position="70"/>
    </location>
</feature>
<feature type="binding site" evidence="21">
    <location>
        <position position="10"/>
    </location>
    <ligand>
        <name>substrate</name>
    </ligand>
</feature>
<evidence type="ECO:0000256" key="16">
    <source>
        <dbReference type="ARBA" id="ARBA00023098"/>
    </source>
</evidence>
<evidence type="ECO:0000256" key="8">
    <source>
        <dbReference type="ARBA" id="ARBA00022679"/>
    </source>
</evidence>
<dbReference type="Pfam" id="PF01219">
    <property type="entry name" value="DAGK_prokar"/>
    <property type="match status" value="1"/>
</dbReference>
<dbReference type="OrthoDB" id="9796011at2"/>
<dbReference type="InterPro" id="IPR033718">
    <property type="entry name" value="DAGK_prok"/>
</dbReference>
<evidence type="ECO:0000256" key="3">
    <source>
        <dbReference type="ARBA" id="ARBA00012133"/>
    </source>
</evidence>
<evidence type="ECO:0000256" key="14">
    <source>
        <dbReference type="ARBA" id="ARBA00022842"/>
    </source>
</evidence>
<keyword evidence="13 22" id="KW-0067">ATP-binding</keyword>
<dbReference type="PANTHER" id="PTHR34299">
    <property type="entry name" value="DIACYLGLYCEROL KINASE"/>
    <property type="match status" value="1"/>
</dbReference>
<dbReference type="Gene3D" id="1.10.287.3610">
    <property type="match status" value="1"/>
</dbReference>
<dbReference type="KEGG" id="ilo:IL1651"/>
<keyword evidence="26" id="KW-1185">Reference proteome</keyword>
<organism evidence="25 26">
    <name type="scientific">Idiomarina loihiensis (strain ATCC BAA-735 / DSM 15497 / L2-TR)</name>
    <dbReference type="NCBI Taxonomy" id="283942"/>
    <lineage>
        <taxon>Bacteria</taxon>
        <taxon>Pseudomonadati</taxon>
        <taxon>Pseudomonadota</taxon>
        <taxon>Gammaproteobacteria</taxon>
        <taxon>Alteromonadales</taxon>
        <taxon>Idiomarinaceae</taxon>
        <taxon>Idiomarina</taxon>
    </lineage>
</organism>
<proteinExistence type="inferred from homology"/>
<dbReference type="RefSeq" id="WP_011234888.1">
    <property type="nucleotide sequence ID" value="NC_006512.1"/>
</dbReference>
<dbReference type="InterPro" id="IPR000829">
    <property type="entry name" value="DAGK"/>
</dbReference>
<feature type="binding site" evidence="23">
    <location>
        <position position="77"/>
    </location>
    <ligand>
        <name>a divalent metal cation</name>
        <dbReference type="ChEBI" id="CHEBI:60240"/>
    </ligand>
</feature>
<keyword evidence="19 24" id="KW-1208">Phospholipid metabolism</keyword>
<evidence type="ECO:0000313" key="25">
    <source>
        <dbReference type="EMBL" id="AAV82484.1"/>
    </source>
</evidence>
<comment type="catalytic activity">
    <reaction evidence="24">
        <text>a 1,2-diacyl-sn-glycerol + ATP = a 1,2-diacyl-sn-glycero-3-phosphate + ADP + H(+)</text>
        <dbReference type="Rhea" id="RHEA:10272"/>
        <dbReference type="ChEBI" id="CHEBI:15378"/>
        <dbReference type="ChEBI" id="CHEBI:17815"/>
        <dbReference type="ChEBI" id="CHEBI:30616"/>
        <dbReference type="ChEBI" id="CHEBI:58608"/>
        <dbReference type="ChEBI" id="CHEBI:456216"/>
        <dbReference type="EC" id="2.7.1.107"/>
    </reaction>
</comment>
<feature type="binding site" evidence="22">
    <location>
        <position position="77"/>
    </location>
    <ligand>
        <name>ATP</name>
        <dbReference type="ChEBI" id="CHEBI:30616"/>
    </ligand>
</feature>
<evidence type="ECO:0000256" key="18">
    <source>
        <dbReference type="ARBA" id="ARBA00023209"/>
    </source>
</evidence>
<evidence type="ECO:0000256" key="7">
    <source>
        <dbReference type="ARBA" id="ARBA00022519"/>
    </source>
</evidence>
<dbReference type="GO" id="GO:0006654">
    <property type="term" value="P:phosphatidic acid biosynthetic process"/>
    <property type="evidence" value="ECO:0007669"/>
    <property type="project" value="InterPro"/>
</dbReference>
<evidence type="ECO:0000313" key="26">
    <source>
        <dbReference type="Proteomes" id="UP000001171"/>
    </source>
</evidence>
<dbReference type="GO" id="GO:0046872">
    <property type="term" value="F:metal ion binding"/>
    <property type="evidence" value="ECO:0007669"/>
    <property type="project" value="UniProtKB-KW"/>
</dbReference>
<dbReference type="eggNOG" id="COG0818">
    <property type="taxonomic scope" value="Bacteria"/>
</dbReference>
<evidence type="ECO:0000256" key="20">
    <source>
        <dbReference type="PIRSR" id="PIRSR600829-1"/>
    </source>
</evidence>
<evidence type="ECO:0000256" key="10">
    <source>
        <dbReference type="ARBA" id="ARBA00022723"/>
    </source>
</evidence>
<evidence type="ECO:0000256" key="12">
    <source>
        <dbReference type="ARBA" id="ARBA00022777"/>
    </source>
</evidence>
<dbReference type="EC" id="2.7.1.107" evidence="3 24"/>
<evidence type="ECO:0000256" key="5">
    <source>
        <dbReference type="ARBA" id="ARBA00022475"/>
    </source>
</evidence>
<name>Q5R0X6_IDILO</name>
<feature type="binding site" evidence="21">
    <location>
        <position position="70"/>
    </location>
    <ligand>
        <name>substrate</name>
    </ligand>
</feature>
<evidence type="ECO:0000256" key="23">
    <source>
        <dbReference type="PIRSR" id="PIRSR600829-4"/>
    </source>
</evidence>
<dbReference type="CDD" id="cd14264">
    <property type="entry name" value="DAGK_IM"/>
    <property type="match status" value="1"/>
</dbReference>
<accession>Q5R0X6</accession>
<keyword evidence="17 24" id="KW-0472">Membrane</keyword>
<feature type="binding site" evidence="22">
    <location>
        <position position="29"/>
    </location>
    <ligand>
        <name>ATP</name>
        <dbReference type="ChEBI" id="CHEBI:30616"/>
    </ligand>
</feature>
<keyword evidence="5" id="KW-1003">Cell membrane</keyword>
<evidence type="ECO:0000256" key="1">
    <source>
        <dbReference type="ARBA" id="ARBA00004429"/>
    </source>
</evidence>
<comment type="caution">
    <text evidence="24">Lacks conserved residue(s) required for the propagation of feature annotation.</text>
</comment>
<evidence type="ECO:0000256" key="4">
    <source>
        <dbReference type="ARBA" id="ARBA00017575"/>
    </source>
</evidence>
<dbReference type="HOGENOM" id="CLU_112343_3_0_6"/>
<evidence type="ECO:0000256" key="6">
    <source>
        <dbReference type="ARBA" id="ARBA00022516"/>
    </source>
</evidence>
<keyword evidence="9 24" id="KW-0812">Transmembrane</keyword>
<feature type="transmembrane region" description="Helical" evidence="24">
    <location>
        <begin position="97"/>
        <end position="118"/>
    </location>
</feature>
<feature type="binding site" evidence="21">
    <location>
        <position position="99"/>
    </location>
    <ligand>
        <name>substrate</name>
    </ligand>
</feature>
<keyword evidence="6" id="KW-0444">Lipid biosynthesis</keyword>
<evidence type="ECO:0000256" key="13">
    <source>
        <dbReference type="ARBA" id="ARBA00022840"/>
    </source>
</evidence>
<evidence type="ECO:0000256" key="2">
    <source>
        <dbReference type="ARBA" id="ARBA00005967"/>
    </source>
</evidence>
<dbReference type="GO" id="GO:0005524">
    <property type="term" value="F:ATP binding"/>
    <property type="evidence" value="ECO:0007669"/>
    <property type="project" value="UniProtKB-KW"/>
</dbReference>
<keyword evidence="11 22" id="KW-0547">Nucleotide-binding</keyword>
<protein>
    <recommendedName>
        <fullName evidence="4 24">Diacylglycerol kinase</fullName>
        <ecNumber evidence="3 24">2.7.1.107</ecNumber>
    </recommendedName>
</protein>
<feature type="binding site" evidence="23">
    <location>
        <position position="29"/>
    </location>
    <ligand>
        <name>a divalent metal cation</name>
        <dbReference type="ChEBI" id="CHEBI:60240"/>
    </ligand>
</feature>
<dbReference type="Proteomes" id="UP000001171">
    <property type="component" value="Chromosome"/>
</dbReference>
<dbReference type="InterPro" id="IPR036945">
    <property type="entry name" value="DAGK_sf"/>
</dbReference>
<dbReference type="AlphaFoldDB" id="Q5R0X6"/>
<evidence type="ECO:0000256" key="17">
    <source>
        <dbReference type="ARBA" id="ARBA00023136"/>
    </source>
</evidence>
<gene>
    <name evidence="25" type="primary">dgkA</name>
    <name evidence="25" type="ordered locus">IL1651</name>
</gene>
<feature type="binding site" evidence="22">
    <location>
        <begin position="95"/>
        <end position="96"/>
    </location>
    <ligand>
        <name>ATP</name>
        <dbReference type="ChEBI" id="CHEBI:30616"/>
    </ligand>
</feature>
<comment type="similarity">
    <text evidence="2 24">Belongs to the bacterial diacylglycerol kinase family.</text>
</comment>
<dbReference type="GO" id="GO:0005886">
    <property type="term" value="C:plasma membrane"/>
    <property type="evidence" value="ECO:0007669"/>
    <property type="project" value="UniProtKB-SubCell"/>
</dbReference>
<dbReference type="GeneID" id="41336825"/>
<comment type="subcellular location">
    <subcellularLocation>
        <location evidence="1 24">Cell inner membrane</location>
        <topology evidence="1 24">Multi-pass membrane protein</topology>
    </subcellularLocation>
</comment>
<keyword evidence="14 23" id="KW-0460">Magnesium</keyword>
<keyword evidence="8 24" id="KW-0808">Transferase</keyword>
<dbReference type="STRING" id="283942.IL1651"/>
<dbReference type="EMBL" id="AE017340">
    <property type="protein sequence ID" value="AAV82484.1"/>
    <property type="molecule type" value="Genomic_DNA"/>
</dbReference>
<feature type="binding site" evidence="22">
    <location>
        <position position="10"/>
    </location>
    <ligand>
        <name>ATP</name>
        <dbReference type="ChEBI" id="CHEBI:30616"/>
    </ligand>
</feature>
<dbReference type="PROSITE" id="PS01069">
    <property type="entry name" value="DAGK_PROKAR"/>
    <property type="match status" value="1"/>
</dbReference>
<keyword evidence="16 24" id="KW-0443">Lipid metabolism</keyword>
<evidence type="ECO:0000256" key="21">
    <source>
        <dbReference type="PIRSR" id="PIRSR600829-2"/>
    </source>
</evidence>
<keyword evidence="18" id="KW-0594">Phospholipid biosynthesis</keyword>
<keyword evidence="15 24" id="KW-1133">Transmembrane helix</keyword>
<feature type="binding site" evidence="22">
    <location>
        <position position="17"/>
    </location>
    <ligand>
        <name>ATP</name>
        <dbReference type="ChEBI" id="CHEBI:30616"/>
    </ligand>
</feature>
<sequence length="120" mass="13111">MKPGKTGVIRILHATRYSIKGLKAAWLFEAAFRQEVLLFILLAPILVLAPLALAERLLMFLSLSGLLITELLNSAVEAVVDRIGADFHELSARAKDIASAAVFLAIIQFIIVWAALLCQL</sequence>
<evidence type="ECO:0000256" key="19">
    <source>
        <dbReference type="ARBA" id="ARBA00023264"/>
    </source>
</evidence>
<comment type="function">
    <text evidence="24">Catalyzes the ATP-dependent phosphorylation of sn-l,2-diacylglycerol (DAG) to phosphatidic acid. Involved in the recycling of diacylglycerol produced as a by-product during membrane-derived oligosaccharide (MDO) biosynthesis.</text>
</comment>
<dbReference type="PANTHER" id="PTHR34299:SF1">
    <property type="entry name" value="DIACYLGLYCEROL KINASE"/>
    <property type="match status" value="1"/>
</dbReference>
<keyword evidence="7 24" id="KW-0997">Cell inner membrane</keyword>